<gene>
    <name evidence="3" type="ORF">BS640_18375</name>
</gene>
<dbReference type="Proteomes" id="UP000192536">
    <property type="component" value="Unassembled WGS sequence"/>
</dbReference>
<comment type="caution">
    <text evidence="3">The sequence shown here is derived from an EMBL/GenBank/DDBJ whole genome shotgun (WGS) entry which is preliminary data.</text>
</comment>
<evidence type="ECO:0000259" key="2">
    <source>
        <dbReference type="Pfam" id="PF00561"/>
    </source>
</evidence>
<dbReference type="Gene3D" id="3.40.50.1820">
    <property type="entry name" value="alpha/beta hydrolase"/>
    <property type="match status" value="1"/>
</dbReference>
<dbReference type="AlphaFoldDB" id="A0A1X0WBE1"/>
<dbReference type="RefSeq" id="WP_084913063.1">
    <property type="nucleotide sequence ID" value="NZ_JAJGAQ010000009.1"/>
</dbReference>
<evidence type="ECO:0000313" key="3">
    <source>
        <dbReference type="EMBL" id="ORJ24055.1"/>
    </source>
</evidence>
<proteinExistence type="predicted"/>
<accession>A0A1X0WBE1</accession>
<evidence type="ECO:0000256" key="1">
    <source>
        <dbReference type="ARBA" id="ARBA00022801"/>
    </source>
</evidence>
<dbReference type="PRINTS" id="PR00412">
    <property type="entry name" value="EPOXHYDRLASE"/>
</dbReference>
<dbReference type="SUPFAM" id="SSF53474">
    <property type="entry name" value="alpha/beta-Hydrolases"/>
    <property type="match status" value="1"/>
</dbReference>
<dbReference type="PANTHER" id="PTHR43329">
    <property type="entry name" value="EPOXIDE HYDROLASE"/>
    <property type="match status" value="1"/>
</dbReference>
<keyword evidence="4" id="KW-1185">Reference proteome</keyword>
<protein>
    <submittedName>
        <fullName evidence="3">Alpha/beta hydrolase</fullName>
    </submittedName>
</protein>
<reference evidence="3 4" key="1">
    <citation type="journal article" date="2017" name="Int. J. Syst. Evol. Microbiol.">
        <title>Rouxiella badensis sp. nov. and Rouxiella silvae sp. nov. isolated from peat bog soil in Germany and emendation of the genus description.</title>
        <authorList>
            <person name="Le Fleche-Mateos A."/>
            <person name="Kugler J.H."/>
            <person name="Hansen S.H."/>
            <person name="Syldatk C."/>
            <person name="Hausmann R."/>
            <person name="Lomprez F."/>
            <person name="Vandenbogaert M."/>
            <person name="Manuguerra J.C."/>
            <person name="Grimont P.A."/>
        </authorList>
    </citation>
    <scope>NUCLEOTIDE SEQUENCE [LARGE SCALE GENOMIC DNA]</scope>
    <source>
        <strain evidence="3 4">DSM 100043</strain>
    </source>
</reference>
<feature type="domain" description="AB hydrolase-1" evidence="2">
    <location>
        <begin position="35"/>
        <end position="274"/>
    </location>
</feature>
<dbReference type="InterPro" id="IPR000073">
    <property type="entry name" value="AB_hydrolase_1"/>
</dbReference>
<dbReference type="GO" id="GO:0016787">
    <property type="term" value="F:hydrolase activity"/>
    <property type="evidence" value="ECO:0007669"/>
    <property type="project" value="UniProtKB-KW"/>
</dbReference>
<name>A0A1X0WBE1_9GAMM</name>
<dbReference type="InterPro" id="IPR000639">
    <property type="entry name" value="Epox_hydrolase-like"/>
</dbReference>
<dbReference type="EMBL" id="MRWE01000036">
    <property type="protein sequence ID" value="ORJ24055.1"/>
    <property type="molecule type" value="Genomic_DNA"/>
</dbReference>
<keyword evidence="1 3" id="KW-0378">Hydrolase</keyword>
<sequence length="294" mass="32857">MENQDYFCAQQAAKQHHYLTVGHRRLHYVTQGRGPAVLLIPGWPQTWYTWRDVMKHLAQAGFTAVAVDSPGTGESSPPCGGYDTGNIAALLNQLMQHLGHARYSLIGHDIGMWVGYAMGADFPDAVQRMVLTEAVIPGLAPAPEIFVSGEENLFLWHFMFNQLADLPEALTQGREAQYLGYIFDKWSWQRNRVAAEEYVKAYSAPGRLHAGFNYYRAIPKTIRQNQKRALTPLAMPVLAIGASHATRNAPFETMQKVAPMLESAMVSDCGHFITEECPEDFCALITPFLLRESL</sequence>
<dbReference type="Pfam" id="PF00561">
    <property type="entry name" value="Abhydrolase_1"/>
    <property type="match status" value="1"/>
</dbReference>
<dbReference type="InterPro" id="IPR029058">
    <property type="entry name" value="AB_hydrolase_fold"/>
</dbReference>
<organism evidence="3 4">
    <name type="scientific">Rouxiella badensis</name>
    <dbReference type="NCBI Taxonomy" id="1646377"/>
    <lineage>
        <taxon>Bacteria</taxon>
        <taxon>Pseudomonadati</taxon>
        <taxon>Pseudomonadota</taxon>
        <taxon>Gammaproteobacteria</taxon>
        <taxon>Enterobacterales</taxon>
        <taxon>Yersiniaceae</taxon>
        <taxon>Rouxiella</taxon>
    </lineage>
</organism>
<dbReference type="STRING" id="1646377.BS640_18375"/>
<evidence type="ECO:0000313" key="4">
    <source>
        <dbReference type="Proteomes" id="UP000192536"/>
    </source>
</evidence>